<keyword evidence="3" id="KW-1185">Reference proteome</keyword>
<proteinExistence type="predicted"/>
<dbReference type="AlphaFoldDB" id="A0A7W9J1Y8"/>
<organism evidence="2 3">
    <name type="scientific">Kribbella italica</name>
    <dbReference type="NCBI Taxonomy" id="1540520"/>
    <lineage>
        <taxon>Bacteria</taxon>
        <taxon>Bacillati</taxon>
        <taxon>Actinomycetota</taxon>
        <taxon>Actinomycetes</taxon>
        <taxon>Propionibacteriales</taxon>
        <taxon>Kribbellaceae</taxon>
        <taxon>Kribbella</taxon>
    </lineage>
</organism>
<protein>
    <submittedName>
        <fullName evidence="2">Uncharacterized protein</fullName>
    </submittedName>
</protein>
<gene>
    <name evidence="2" type="ORF">HDA39_000132</name>
</gene>
<dbReference type="RefSeq" id="WP_184793291.1">
    <property type="nucleotide sequence ID" value="NZ_JACHMY010000001.1"/>
</dbReference>
<accession>A0A7W9J1Y8</accession>
<feature type="region of interest" description="Disordered" evidence="1">
    <location>
        <begin position="113"/>
        <end position="133"/>
    </location>
</feature>
<dbReference type="Proteomes" id="UP000549971">
    <property type="component" value="Unassembled WGS sequence"/>
</dbReference>
<name>A0A7W9J1Y8_9ACTN</name>
<dbReference type="EMBL" id="JACHMY010000001">
    <property type="protein sequence ID" value="MBB5833398.1"/>
    <property type="molecule type" value="Genomic_DNA"/>
</dbReference>
<comment type="caution">
    <text evidence="2">The sequence shown here is derived from an EMBL/GenBank/DDBJ whole genome shotgun (WGS) entry which is preliminary data.</text>
</comment>
<sequence length="184" mass="19654">MTDNELTSRTSVTYKTGEKYKESLINFSGEREAVRADQIAYFGLKPSECDGRTDFEIRLMCDAVAQAVTTVQNKLGAVLATKSEETAANAAASTQPRDQIPAAVHEAMKDGDPWKAAEGASSPAKAEAADPTPNPVDVMIDTVNSQTSVKALQLVWAENKVLFDANPEIMAAYKAKGKSLQAAA</sequence>
<evidence type="ECO:0000313" key="2">
    <source>
        <dbReference type="EMBL" id="MBB5833398.1"/>
    </source>
</evidence>
<reference evidence="2 3" key="1">
    <citation type="submission" date="2020-08" db="EMBL/GenBank/DDBJ databases">
        <title>Sequencing the genomes of 1000 actinobacteria strains.</title>
        <authorList>
            <person name="Klenk H.-P."/>
        </authorList>
    </citation>
    <scope>NUCLEOTIDE SEQUENCE [LARGE SCALE GENOMIC DNA]</scope>
    <source>
        <strain evidence="2 3">DSM 28967</strain>
    </source>
</reference>
<evidence type="ECO:0000313" key="3">
    <source>
        <dbReference type="Proteomes" id="UP000549971"/>
    </source>
</evidence>
<evidence type="ECO:0000256" key="1">
    <source>
        <dbReference type="SAM" id="MobiDB-lite"/>
    </source>
</evidence>